<dbReference type="Bgee" id="WBGene00219454">
    <property type="expression patterns" value="Expressed in pharyngeal muscle cell (C elegans) and 2 other cell types or tissues"/>
</dbReference>
<name>I2HAF7_CAEEL</name>
<dbReference type="EMBL" id="BX284604">
    <property type="protein sequence ID" value="CCU83347.1"/>
    <property type="molecule type" value="Genomic_DNA"/>
</dbReference>
<gene>
    <name evidence="1 4" type="ORF">C26H9A.3</name>
    <name evidence="1" type="ORF">CELE_C26H9A.3</name>
    <name evidence="2" type="ORF">CELE_T23B5.6</name>
    <name evidence="2 5" type="ORF">T23B5.6</name>
</gene>
<dbReference type="WormBase" id="C26H9A.3">
    <property type="protein sequence ID" value="CE47638"/>
    <property type="gene ID" value="WBGene00219454"/>
</dbReference>
<evidence type="ECO:0000313" key="3">
    <source>
        <dbReference type="Proteomes" id="UP000001940"/>
    </source>
</evidence>
<dbReference type="KEGG" id="cel:CELE_C26H9A.3"/>
<keyword evidence="3" id="KW-1185">Reference proteome</keyword>
<dbReference type="AlphaFoldDB" id="I2HAF7"/>
<reference evidence="1" key="2">
    <citation type="submission" date="2003-03" db="EMBL/GenBank/DDBJ databases">
        <authorList>
            <person name="Sulson J.E."/>
            <person name="Waterston R."/>
        </authorList>
    </citation>
    <scope>NUCLEOTIDE SEQUENCE</scope>
    <source>
        <strain evidence="1">Bristol N2</strain>
    </source>
</reference>
<evidence type="ECO:0000313" key="2">
    <source>
        <dbReference type="EMBL" id="CCU83347.1"/>
    </source>
</evidence>
<dbReference type="Proteomes" id="UP000001940">
    <property type="component" value="Chromosome IV"/>
</dbReference>
<dbReference type="EMBL" id="BX284604">
    <property type="protein sequence ID" value="CCH63864.1"/>
    <property type="molecule type" value="Genomic_DNA"/>
</dbReference>
<dbReference type="GeneID" id="24104928"/>
<accession>I2HAF7</accession>
<proteinExistence type="predicted"/>
<evidence type="ECO:0000313" key="1">
    <source>
        <dbReference type="EMBL" id="CCH63864.1"/>
    </source>
</evidence>
<dbReference type="WormBase" id="T23B5.6">
    <property type="protein sequence ID" value="CE47638"/>
    <property type="gene ID" value="WBGene00235112"/>
</dbReference>
<dbReference type="HOGENOM" id="CLU_2560375_0_0_1"/>
<dbReference type="RefSeq" id="NP_001255655.1">
    <property type="nucleotide sequence ID" value="NM_001268726.1"/>
</dbReference>
<protein>
    <submittedName>
        <fullName evidence="1">Transcriptional regulator</fullName>
    </submittedName>
</protein>
<dbReference type="GeneID" id="13198665"/>
<dbReference type="CTD" id="24104928"/>
<dbReference type="AGR" id="WB:WBGene00235112"/>
<evidence type="ECO:0000313" key="5">
    <source>
        <dbReference type="WormBase" id="T23B5.6"/>
    </source>
</evidence>
<dbReference type="AGR" id="WB:WBGene00219454"/>
<organism evidence="1 3">
    <name type="scientific">Caenorhabditis elegans</name>
    <dbReference type="NCBI Taxonomy" id="6239"/>
    <lineage>
        <taxon>Eukaryota</taxon>
        <taxon>Metazoa</taxon>
        <taxon>Ecdysozoa</taxon>
        <taxon>Nematoda</taxon>
        <taxon>Chromadorea</taxon>
        <taxon>Rhabditida</taxon>
        <taxon>Rhabditina</taxon>
        <taxon>Rhabditomorpha</taxon>
        <taxon>Rhabditoidea</taxon>
        <taxon>Rhabditidae</taxon>
        <taxon>Peloderinae</taxon>
        <taxon>Caenorhabditis</taxon>
    </lineage>
</organism>
<dbReference type="KEGG" id="cel:CELE_T23B5.6"/>
<reference evidence="1" key="3">
    <citation type="submission" date="2024-10" db="EMBL/GenBank/DDBJ databases">
        <authorList>
            <consortium name="WormBase Consortium"/>
            <person name="WormBase"/>
        </authorList>
    </citation>
    <scope>NUCLEOTIDE SEQUENCE</scope>
    <source>
        <strain evidence="1">Bristol N2</strain>
    </source>
</reference>
<dbReference type="PaxDb" id="6239-C26H9A.3"/>
<reference evidence="1 3" key="1">
    <citation type="journal article" date="1998" name="Science">
        <title>Genome sequence of the nematode C. elegans: a platform for investigating biology.</title>
        <authorList>
            <consortium name="The C. elegans sequencing consortium"/>
            <person name="Sulson J.E."/>
            <person name="Waterston R."/>
        </authorList>
    </citation>
    <scope>NUCLEOTIDE SEQUENCE [LARGE SCALE GENOMIC DNA]</scope>
    <source>
        <strain evidence="1 3">Bristol N2</strain>
    </source>
</reference>
<evidence type="ECO:0000313" key="4">
    <source>
        <dbReference type="WormBase" id="C26H9A.3"/>
    </source>
</evidence>
<sequence>MADKLLLADVGWRSAKGMVDGRLESAIVKRIVHGEAPKDFNLWQWSEVGGRCADGLVSGSIGKPMEGDGGSRWRTCRRRWTR</sequence>
<dbReference type="CTD" id="13198665"/>
<dbReference type="RefSeq" id="NP_001294235.1">
    <property type="nucleotide sequence ID" value="NM_001307306.1"/>
</dbReference>